<protein>
    <submittedName>
        <fullName evidence="3">Glucosaminidase domain-containing protein</fullName>
    </submittedName>
</protein>
<name>A0A9D7S784_9BACT</name>
<dbReference type="EMBL" id="JADKFW010000004">
    <property type="protein sequence ID" value="MBK9716119.1"/>
    <property type="molecule type" value="Genomic_DNA"/>
</dbReference>
<evidence type="ECO:0000256" key="1">
    <source>
        <dbReference type="ARBA" id="ARBA00022801"/>
    </source>
</evidence>
<dbReference type="PANTHER" id="PTHR33308:SF9">
    <property type="entry name" value="PEPTIDOGLYCAN HYDROLASE FLGJ"/>
    <property type="match status" value="1"/>
</dbReference>
<accession>A0A9D7S784</accession>
<evidence type="ECO:0000259" key="2">
    <source>
        <dbReference type="SMART" id="SM00047"/>
    </source>
</evidence>
<keyword evidence="1" id="KW-0378">Hydrolase</keyword>
<dbReference type="Pfam" id="PF01832">
    <property type="entry name" value="Glucosaminidase"/>
    <property type="match status" value="1"/>
</dbReference>
<organism evidence="3 4">
    <name type="scientific">Candidatus Defluviibacterium haderslevense</name>
    <dbReference type="NCBI Taxonomy" id="2981993"/>
    <lineage>
        <taxon>Bacteria</taxon>
        <taxon>Pseudomonadati</taxon>
        <taxon>Bacteroidota</taxon>
        <taxon>Saprospiria</taxon>
        <taxon>Saprospirales</taxon>
        <taxon>Saprospiraceae</taxon>
        <taxon>Candidatus Defluviibacterium</taxon>
    </lineage>
</organism>
<dbReference type="PANTHER" id="PTHR33308">
    <property type="entry name" value="PEPTIDOGLYCAN HYDROLASE FLGJ"/>
    <property type="match status" value="1"/>
</dbReference>
<evidence type="ECO:0000313" key="4">
    <source>
        <dbReference type="Proteomes" id="UP000808349"/>
    </source>
</evidence>
<feature type="domain" description="Mannosyl-glycoprotein endo-beta-N-acetylglucosamidase-like" evidence="2">
    <location>
        <begin position="18"/>
        <end position="174"/>
    </location>
</feature>
<dbReference type="SMART" id="SM00047">
    <property type="entry name" value="LYZ2"/>
    <property type="match status" value="1"/>
</dbReference>
<dbReference type="Proteomes" id="UP000808349">
    <property type="component" value="Unassembled WGS sequence"/>
</dbReference>
<proteinExistence type="predicted"/>
<dbReference type="InterPro" id="IPR051056">
    <property type="entry name" value="Glycosyl_Hydrolase_73"/>
</dbReference>
<reference evidence="3 4" key="1">
    <citation type="submission" date="2020-10" db="EMBL/GenBank/DDBJ databases">
        <title>Connecting structure to function with the recovery of over 1000 high-quality activated sludge metagenome-assembled genomes encoding full-length rRNA genes using long-read sequencing.</title>
        <authorList>
            <person name="Singleton C.M."/>
            <person name="Petriglieri F."/>
            <person name="Kristensen J.M."/>
            <person name="Kirkegaard R.H."/>
            <person name="Michaelsen T.Y."/>
            <person name="Andersen M.H."/>
            <person name="Karst S.M."/>
            <person name="Dueholm M.S."/>
            <person name="Nielsen P.H."/>
            <person name="Albertsen M."/>
        </authorList>
    </citation>
    <scope>NUCLEOTIDE SEQUENCE [LARGE SCALE GENOMIC DNA]</scope>
    <source>
        <strain evidence="3">Ribe_18-Q3-R11-54_BAT3C.373</strain>
    </source>
</reference>
<dbReference type="Gene3D" id="1.10.530.10">
    <property type="match status" value="1"/>
</dbReference>
<gene>
    <name evidence="3" type="ORF">IPO85_01080</name>
</gene>
<comment type="caution">
    <text evidence="3">The sequence shown here is derived from an EMBL/GenBank/DDBJ whole genome shotgun (WGS) entry which is preliminary data.</text>
</comment>
<sequence>MKSTILLPVLVLIGILSTSSRVITVQERYMEQYKYMAISEMNRSGIPASIKLAQGILESQSGRSELAVNANNHFGIKCKSNWSGETYQYKDDDLDENGELIHSCFRMYGSGEQSYIDHTDFILNRSRYKPLFSLPKNDYKAWAMGLKKCGYATDPNYGIRLIETIEKYNLNLLDAPVIEKPVPVLPVIENTIKTQVNTTNKQVVKGSLNSSKYSKNKSYNVKSKKRFRTFTAPRLSESK</sequence>
<dbReference type="GO" id="GO:0004040">
    <property type="term" value="F:amidase activity"/>
    <property type="evidence" value="ECO:0007669"/>
    <property type="project" value="InterPro"/>
</dbReference>
<dbReference type="InterPro" id="IPR002901">
    <property type="entry name" value="MGlyc_endo_b_GlcNAc-like_dom"/>
</dbReference>
<dbReference type="AlphaFoldDB" id="A0A9D7S784"/>
<evidence type="ECO:0000313" key="3">
    <source>
        <dbReference type="EMBL" id="MBK9716119.1"/>
    </source>
</evidence>